<dbReference type="EMBL" id="JABKAV010000007">
    <property type="protein sequence ID" value="NVO84082.1"/>
    <property type="molecule type" value="Genomic_DNA"/>
</dbReference>
<dbReference type="RefSeq" id="WP_176898273.1">
    <property type="nucleotide sequence ID" value="NZ_JABKAV010000007.1"/>
</dbReference>
<name>A0ABX2PZH1_9BACT</name>
<sequence>MRTNRLYLTGILLACGWGNAYTTLAQQTTAYTLPSVVQAQAVFVLNSTIIVNGMLNKLPPNDIKAVMVYKGNKAEYPVQLRNLGAGIIDIKLAKRIKSQSFAKLGKQLGINGPVLFALNGHPLDAPTVAGLRIAPAAIGQLHIVRPTAGQTATLVDVWLAQSPKTESAPGTIMIRGTAGR</sequence>
<proteinExistence type="predicted"/>
<dbReference type="Proteomes" id="UP000626554">
    <property type="component" value="Unassembled WGS sequence"/>
</dbReference>
<reference evidence="1 2" key="1">
    <citation type="submission" date="2020-05" db="EMBL/GenBank/DDBJ databases">
        <title>Hymenobacter terrestris sp. nov. and Hymenobacter lapidiphilus sp. nov., isolated from regoliths in Antarctica.</title>
        <authorList>
            <person name="Sedlacek I."/>
            <person name="Pantucek R."/>
            <person name="Zeman M."/>
            <person name="Holochova P."/>
            <person name="Kralova S."/>
            <person name="Stankova E."/>
            <person name="Sedo O."/>
            <person name="Micenkova L."/>
            <person name="Svec P."/>
            <person name="Gupta V."/>
            <person name="Sood U."/>
            <person name="Korpole U.S."/>
            <person name="Lal R."/>
        </authorList>
    </citation>
    <scope>NUCLEOTIDE SEQUENCE [LARGE SCALE GENOMIC DNA]</scope>
    <source>
        <strain evidence="1 2">P5252</strain>
    </source>
</reference>
<evidence type="ECO:0008006" key="3">
    <source>
        <dbReference type="Google" id="ProtNLM"/>
    </source>
</evidence>
<evidence type="ECO:0000313" key="1">
    <source>
        <dbReference type="EMBL" id="NVO84082.1"/>
    </source>
</evidence>
<gene>
    <name evidence="1" type="ORF">HW556_04225</name>
</gene>
<protein>
    <recommendedName>
        <fullName evidence="3">DUF4397 domain-containing protein</fullName>
    </recommendedName>
</protein>
<evidence type="ECO:0000313" key="2">
    <source>
        <dbReference type="Proteomes" id="UP000626554"/>
    </source>
</evidence>
<accession>A0ABX2PZH1</accession>
<organism evidence="1 2">
    <name type="scientific">Hymenobacter terrestris</name>
    <dbReference type="NCBI Taxonomy" id="2748310"/>
    <lineage>
        <taxon>Bacteria</taxon>
        <taxon>Pseudomonadati</taxon>
        <taxon>Bacteroidota</taxon>
        <taxon>Cytophagia</taxon>
        <taxon>Cytophagales</taxon>
        <taxon>Hymenobacteraceae</taxon>
        <taxon>Hymenobacter</taxon>
    </lineage>
</organism>
<keyword evidence="2" id="KW-1185">Reference proteome</keyword>
<comment type="caution">
    <text evidence="1">The sequence shown here is derived from an EMBL/GenBank/DDBJ whole genome shotgun (WGS) entry which is preliminary data.</text>
</comment>